<dbReference type="Gene3D" id="3.90.550.10">
    <property type="entry name" value="Spore Coat Polysaccharide Biosynthesis Protein SpsA, Chain A"/>
    <property type="match status" value="1"/>
</dbReference>
<accession>A0A443YUM7</accession>
<evidence type="ECO:0000259" key="1">
    <source>
        <dbReference type="Pfam" id="PF00535"/>
    </source>
</evidence>
<dbReference type="CDD" id="cd00761">
    <property type="entry name" value="Glyco_tranf_GTA_type"/>
    <property type="match status" value="1"/>
</dbReference>
<dbReference type="RefSeq" id="WP_113647472.1">
    <property type="nucleotide sequence ID" value="NZ_QMHN01000003.1"/>
</dbReference>
<dbReference type="SUPFAM" id="SSF53448">
    <property type="entry name" value="Nucleotide-diphospho-sugar transferases"/>
    <property type="match status" value="1"/>
</dbReference>
<dbReference type="AlphaFoldDB" id="A0A443YUM7"/>
<keyword evidence="3" id="KW-1185">Reference proteome</keyword>
<gene>
    <name evidence="2" type="ORF">DPV69_11290</name>
</gene>
<proteinExistence type="predicted"/>
<name>A0A443YUM7_9SPHI</name>
<dbReference type="InterPro" id="IPR029044">
    <property type="entry name" value="Nucleotide-diphossugar_trans"/>
</dbReference>
<dbReference type="PANTHER" id="PTHR43685">
    <property type="entry name" value="GLYCOSYLTRANSFERASE"/>
    <property type="match status" value="1"/>
</dbReference>
<dbReference type="PANTHER" id="PTHR43685:SF11">
    <property type="entry name" value="GLYCOSYLTRANSFERASE TAGX-RELATED"/>
    <property type="match status" value="1"/>
</dbReference>
<keyword evidence="2" id="KW-0808">Transferase</keyword>
<protein>
    <submittedName>
        <fullName evidence="2">Glycosyltransferase family 2 protein</fullName>
    </submittedName>
</protein>
<dbReference type="EMBL" id="SAYW01000003">
    <property type="protein sequence ID" value="RWU07563.1"/>
    <property type="molecule type" value="Genomic_DNA"/>
</dbReference>
<reference evidence="2 3" key="1">
    <citation type="submission" date="2018-06" db="EMBL/GenBank/DDBJ databases">
        <title>Pedobacter endophyticus sp. nov., an endophytic bacterium isolated from a leaf of Triticum aestivum.</title>
        <authorList>
            <person name="Zhang L."/>
        </authorList>
    </citation>
    <scope>NUCLEOTIDE SEQUENCE [LARGE SCALE GENOMIC DNA]</scope>
    <source>
        <strain evidence="2 3">CM134L-2</strain>
    </source>
</reference>
<dbReference type="Proteomes" id="UP000284120">
    <property type="component" value="Unassembled WGS sequence"/>
</dbReference>
<dbReference type="Pfam" id="PF00535">
    <property type="entry name" value="Glycos_transf_2"/>
    <property type="match status" value="1"/>
</dbReference>
<feature type="domain" description="Glycosyltransferase 2-like" evidence="1">
    <location>
        <begin position="11"/>
        <end position="125"/>
    </location>
</feature>
<comment type="caution">
    <text evidence="2">The sequence shown here is derived from an EMBL/GenBank/DDBJ whole genome shotgun (WGS) entry which is preliminary data.</text>
</comment>
<dbReference type="OrthoDB" id="9815829at2"/>
<evidence type="ECO:0000313" key="2">
    <source>
        <dbReference type="EMBL" id="RWU07563.1"/>
    </source>
</evidence>
<organism evidence="2 3">
    <name type="scientific">Pedobacter chitinilyticus</name>
    <dbReference type="NCBI Taxonomy" id="2233776"/>
    <lineage>
        <taxon>Bacteria</taxon>
        <taxon>Pseudomonadati</taxon>
        <taxon>Bacteroidota</taxon>
        <taxon>Sphingobacteriia</taxon>
        <taxon>Sphingobacteriales</taxon>
        <taxon>Sphingobacteriaceae</taxon>
        <taxon>Pedobacter</taxon>
    </lineage>
</organism>
<dbReference type="InterPro" id="IPR050834">
    <property type="entry name" value="Glycosyltransf_2"/>
</dbReference>
<dbReference type="GO" id="GO:0016740">
    <property type="term" value="F:transferase activity"/>
    <property type="evidence" value="ECO:0007669"/>
    <property type="project" value="UniProtKB-KW"/>
</dbReference>
<sequence>MDNTGKNPIVTVFMAVYNGEKYIKEAIESVLTQSYRDFELLIINDGSTDKTLDVIAQFKDPRIRLLHNDGNRGLTYTRNHGVKEARGEYFAILDSDDIAMPNRLKIQVDYMNANADVAICGGQAVLIDGSSKEIRPYKVHSGDSLSHWLVLHNVFINSTLMIKTSVMREMGGYRDMAPAEDYDLSFRIGLKYRVANISDTFVFYREHGNNISKVQTEKLNNAERRIIEHIHSSLKISTDKAFIKTHHSILKYDFEASAISEFELFLKALRKSNHLNKYYPISIFNRFLFDTWFKILKVKKEKNIIYLYFKSPFFKWSFVTFGQLSKVFRKTLFS</sequence>
<dbReference type="InterPro" id="IPR001173">
    <property type="entry name" value="Glyco_trans_2-like"/>
</dbReference>
<evidence type="ECO:0000313" key="3">
    <source>
        <dbReference type="Proteomes" id="UP000284120"/>
    </source>
</evidence>